<dbReference type="CDD" id="cd06426">
    <property type="entry name" value="NTP_transferase_like_2"/>
    <property type="match status" value="1"/>
</dbReference>
<evidence type="ECO:0000313" key="3">
    <source>
        <dbReference type="EMBL" id="OAN55002.1"/>
    </source>
</evidence>
<name>A0A178MVZ7_9PROT</name>
<evidence type="ECO:0000259" key="2">
    <source>
        <dbReference type="PROSITE" id="PS51371"/>
    </source>
</evidence>
<dbReference type="InterPro" id="IPR029044">
    <property type="entry name" value="Nucleotide-diphossugar_trans"/>
</dbReference>
<dbReference type="AlphaFoldDB" id="A0A178MVZ7"/>
<dbReference type="Gene3D" id="3.10.580.10">
    <property type="entry name" value="CBS-domain"/>
    <property type="match status" value="1"/>
</dbReference>
<dbReference type="Pfam" id="PF00483">
    <property type="entry name" value="NTP_transferase"/>
    <property type="match status" value="1"/>
</dbReference>
<reference evidence="3 4" key="1">
    <citation type="submission" date="2016-04" db="EMBL/GenBank/DDBJ databases">
        <title>Draft genome sequence of freshwater magnetotactic bacteria Magnetospirillum marisnigri SP-1 and Magnetospirillum moscoviense BB-1.</title>
        <authorList>
            <person name="Koziaeva V."/>
            <person name="Dziuba M.V."/>
            <person name="Ivanov T.M."/>
            <person name="Kuznetsov B."/>
            <person name="Grouzdev D.S."/>
        </authorList>
    </citation>
    <scope>NUCLEOTIDE SEQUENCE [LARGE SCALE GENOMIC DNA]</scope>
    <source>
        <strain evidence="3 4">BB-1</strain>
    </source>
</reference>
<evidence type="ECO:0000313" key="4">
    <source>
        <dbReference type="Proteomes" id="UP000078543"/>
    </source>
</evidence>
<protein>
    <submittedName>
        <fullName evidence="3">Alcohol dehydrogenase</fullName>
    </submittedName>
</protein>
<dbReference type="InterPro" id="IPR005835">
    <property type="entry name" value="NTP_transferase_dom"/>
</dbReference>
<organism evidence="3 4">
    <name type="scientific">Magnetospirillum moscoviense</name>
    <dbReference type="NCBI Taxonomy" id="1437059"/>
    <lineage>
        <taxon>Bacteria</taxon>
        <taxon>Pseudomonadati</taxon>
        <taxon>Pseudomonadota</taxon>
        <taxon>Alphaproteobacteria</taxon>
        <taxon>Rhodospirillales</taxon>
        <taxon>Rhodospirillaceae</taxon>
        <taxon>Magnetospirillum</taxon>
    </lineage>
</organism>
<sequence length="349" mass="38732">MSWHKTLIGPDTPIGSAIAVLDEAGLQICLVVDDERHLLGTVTDGDVRRGILRGIGLEAPVQAIMNTHFRFGRPSDSPAHLLDILSSAVIHQLPIVAPDGRVVDLVLDTELHRRHEARPNWVVLMAGGLGNRLRPLTDDTPKPLLKVGRKPLLETIVDNFVAMDFRRFYISVNYRADQVKDHFGDGSAFGCEIRYLEEKDRLGTAGALSLMPERPEAPFVVMNGDVLTKVNFASLLKFHDEQGAEATMCVREYDFQVPYGVVNLDGDRIASVVEKPVQSFFVNAGIYTISPSALDLVPKGRYFDMPELFSTLIAGQRLTSAFPVREYWIDIGRLDDFERANGEFASIFG</sequence>
<gene>
    <name evidence="3" type="ORF">A6A05_00130</name>
</gene>
<dbReference type="Pfam" id="PF00571">
    <property type="entry name" value="CBS"/>
    <property type="match status" value="1"/>
</dbReference>
<dbReference type="Proteomes" id="UP000078543">
    <property type="component" value="Unassembled WGS sequence"/>
</dbReference>
<dbReference type="InterPro" id="IPR046342">
    <property type="entry name" value="CBS_dom_sf"/>
</dbReference>
<dbReference type="OrthoDB" id="9814110at2"/>
<dbReference type="Gene3D" id="3.90.550.10">
    <property type="entry name" value="Spore Coat Polysaccharide Biosynthesis Protein SpsA, Chain A"/>
    <property type="match status" value="1"/>
</dbReference>
<comment type="caution">
    <text evidence="3">The sequence shown here is derived from an EMBL/GenBank/DDBJ whole genome shotgun (WGS) entry which is preliminary data.</text>
</comment>
<dbReference type="PANTHER" id="PTHR22572">
    <property type="entry name" value="SUGAR-1-PHOSPHATE GUANYL TRANSFERASE"/>
    <property type="match status" value="1"/>
</dbReference>
<dbReference type="CDD" id="cd04607">
    <property type="entry name" value="CBS_pair_NTP_transferase_assoc"/>
    <property type="match status" value="1"/>
</dbReference>
<dbReference type="SUPFAM" id="SSF54631">
    <property type="entry name" value="CBS-domain pair"/>
    <property type="match status" value="1"/>
</dbReference>
<dbReference type="InterPro" id="IPR000644">
    <property type="entry name" value="CBS_dom"/>
</dbReference>
<dbReference type="SUPFAM" id="SSF53448">
    <property type="entry name" value="Nucleotide-diphospho-sugar transferases"/>
    <property type="match status" value="1"/>
</dbReference>
<proteinExistence type="predicted"/>
<dbReference type="EMBL" id="LWQU01000104">
    <property type="protein sequence ID" value="OAN55002.1"/>
    <property type="molecule type" value="Genomic_DNA"/>
</dbReference>
<dbReference type="RefSeq" id="WP_068498020.1">
    <property type="nucleotide sequence ID" value="NZ_LWQU01000104.1"/>
</dbReference>
<dbReference type="InterPro" id="IPR050486">
    <property type="entry name" value="Mannose-1P_guanyltransferase"/>
</dbReference>
<keyword evidence="4" id="KW-1185">Reference proteome</keyword>
<evidence type="ECO:0000256" key="1">
    <source>
        <dbReference type="PROSITE-ProRule" id="PRU00703"/>
    </source>
</evidence>
<accession>A0A178MVZ7</accession>
<dbReference type="PROSITE" id="PS51371">
    <property type="entry name" value="CBS"/>
    <property type="match status" value="1"/>
</dbReference>
<dbReference type="STRING" id="1437059.A6A05_00130"/>
<feature type="domain" description="CBS" evidence="2">
    <location>
        <begin position="1"/>
        <end position="57"/>
    </location>
</feature>
<keyword evidence="1" id="KW-0129">CBS domain</keyword>